<dbReference type="OrthoDB" id="7389718at2759"/>
<organism evidence="1 2">
    <name type="scientific">Aphis craccivora</name>
    <name type="common">Cowpea aphid</name>
    <dbReference type="NCBI Taxonomy" id="307492"/>
    <lineage>
        <taxon>Eukaryota</taxon>
        <taxon>Metazoa</taxon>
        <taxon>Ecdysozoa</taxon>
        <taxon>Arthropoda</taxon>
        <taxon>Hexapoda</taxon>
        <taxon>Insecta</taxon>
        <taxon>Pterygota</taxon>
        <taxon>Neoptera</taxon>
        <taxon>Paraneoptera</taxon>
        <taxon>Hemiptera</taxon>
        <taxon>Sternorrhyncha</taxon>
        <taxon>Aphidomorpha</taxon>
        <taxon>Aphidoidea</taxon>
        <taxon>Aphididae</taxon>
        <taxon>Aphidini</taxon>
        <taxon>Aphis</taxon>
        <taxon>Aphis</taxon>
    </lineage>
</organism>
<dbReference type="EMBL" id="VUJU01007578">
    <property type="protein sequence ID" value="KAF0743530.1"/>
    <property type="molecule type" value="Genomic_DNA"/>
</dbReference>
<sequence length="144" mass="16204">MIYFLKPVNGQTESTIYSSQSLTSYSKCQAHILFLHAITGCDTTSALYQRVQAWLGNELNPEGWGWVFKDNGLEPIQTLLPPALEKLLNTIFLCNNCRGQSFSNVEPNTADNEVYDEAINDESDETLDSSFLLNQPNAYNTTRE</sequence>
<gene>
    <name evidence="1" type="ORF">FWK35_00028423</name>
</gene>
<evidence type="ECO:0000313" key="1">
    <source>
        <dbReference type="EMBL" id="KAF0743530.1"/>
    </source>
</evidence>
<accession>A0A6G0XSF1</accession>
<proteinExistence type="predicted"/>
<protein>
    <submittedName>
        <fullName evidence="1">Uncharacterized protein</fullName>
    </submittedName>
</protein>
<comment type="caution">
    <text evidence="1">The sequence shown here is derived from an EMBL/GenBank/DDBJ whole genome shotgun (WGS) entry which is preliminary data.</text>
</comment>
<reference evidence="1 2" key="1">
    <citation type="submission" date="2019-08" db="EMBL/GenBank/DDBJ databases">
        <title>Whole genome of Aphis craccivora.</title>
        <authorList>
            <person name="Voronova N.V."/>
            <person name="Shulinski R.S."/>
            <person name="Bandarenka Y.V."/>
            <person name="Zhorov D.G."/>
            <person name="Warner D."/>
        </authorList>
    </citation>
    <scope>NUCLEOTIDE SEQUENCE [LARGE SCALE GENOMIC DNA]</scope>
    <source>
        <strain evidence="1">180601</strain>
        <tissue evidence="1">Whole Body</tissue>
    </source>
</reference>
<evidence type="ECO:0000313" key="2">
    <source>
        <dbReference type="Proteomes" id="UP000478052"/>
    </source>
</evidence>
<dbReference type="Proteomes" id="UP000478052">
    <property type="component" value="Unassembled WGS sequence"/>
</dbReference>
<keyword evidence="2" id="KW-1185">Reference proteome</keyword>
<dbReference type="AlphaFoldDB" id="A0A6G0XSF1"/>
<name>A0A6G0XSF1_APHCR</name>